<gene>
    <name evidence="4" type="ORF">PPACK8108_LOCUS2071</name>
</gene>
<keyword evidence="2" id="KW-0472">Membrane</keyword>
<dbReference type="EMBL" id="CALTRL010000364">
    <property type="protein sequence ID" value="CAH7667651.1"/>
    <property type="molecule type" value="Genomic_DNA"/>
</dbReference>
<keyword evidence="2" id="KW-0812">Transmembrane</keyword>
<keyword evidence="2" id="KW-1133">Transmembrane helix</keyword>
<comment type="caution">
    <text evidence="4">The sequence shown here is derived from an EMBL/GenBank/DDBJ whole genome shotgun (WGS) entry which is preliminary data.</text>
</comment>
<organism evidence="4 5">
    <name type="scientific">Phakopsora pachyrhizi</name>
    <name type="common">Asian soybean rust disease fungus</name>
    <dbReference type="NCBI Taxonomy" id="170000"/>
    <lineage>
        <taxon>Eukaryota</taxon>
        <taxon>Fungi</taxon>
        <taxon>Dikarya</taxon>
        <taxon>Basidiomycota</taxon>
        <taxon>Pucciniomycotina</taxon>
        <taxon>Pucciniomycetes</taxon>
        <taxon>Pucciniales</taxon>
        <taxon>Phakopsoraceae</taxon>
        <taxon>Phakopsora</taxon>
    </lineage>
</organism>
<feature type="signal peptide" evidence="3">
    <location>
        <begin position="1"/>
        <end position="20"/>
    </location>
</feature>
<evidence type="ECO:0000256" key="1">
    <source>
        <dbReference type="SAM" id="MobiDB-lite"/>
    </source>
</evidence>
<feature type="transmembrane region" description="Helical" evidence="2">
    <location>
        <begin position="161"/>
        <end position="183"/>
    </location>
</feature>
<evidence type="ECO:0000256" key="2">
    <source>
        <dbReference type="SAM" id="Phobius"/>
    </source>
</evidence>
<reference evidence="4" key="1">
    <citation type="submission" date="2022-06" db="EMBL/GenBank/DDBJ databases">
        <authorList>
            <consortium name="SYNGENTA / RWTH Aachen University"/>
        </authorList>
    </citation>
    <scope>NUCLEOTIDE SEQUENCE</scope>
</reference>
<sequence length="184" mass="19469">MFSKSQKALFLAVVISLVVANPTPHVGNLLNFQVNASVAIGNNNPRQANAQQPNEQNMNQNGAINPAEIPAAQNSLAMPVDAPQDQNLISKGMGKISQAIQGGMQWLGQPFQSSKATSEQSTNSVDQDGTEDMSMLAGTGKLFQNAAVDPKNLKASSSVRLVSTGFLGFIATTTASGFLSFFYY</sequence>
<feature type="region of interest" description="Disordered" evidence="1">
    <location>
        <begin position="111"/>
        <end position="133"/>
    </location>
</feature>
<accession>A0AAV0AI68</accession>
<name>A0AAV0AI68_PHAPC</name>
<evidence type="ECO:0000313" key="5">
    <source>
        <dbReference type="Proteomes" id="UP001153365"/>
    </source>
</evidence>
<keyword evidence="3" id="KW-0732">Signal</keyword>
<evidence type="ECO:0000256" key="3">
    <source>
        <dbReference type="SAM" id="SignalP"/>
    </source>
</evidence>
<evidence type="ECO:0000313" key="4">
    <source>
        <dbReference type="EMBL" id="CAH7667651.1"/>
    </source>
</evidence>
<keyword evidence="5" id="KW-1185">Reference proteome</keyword>
<proteinExistence type="predicted"/>
<protein>
    <submittedName>
        <fullName evidence="4">Expressed protein</fullName>
    </submittedName>
</protein>
<dbReference type="Proteomes" id="UP001153365">
    <property type="component" value="Unassembled WGS sequence"/>
</dbReference>
<feature type="compositionally biased region" description="Polar residues" evidence="1">
    <location>
        <begin position="111"/>
        <end position="127"/>
    </location>
</feature>
<feature type="chain" id="PRO_5043930981" evidence="3">
    <location>
        <begin position="21"/>
        <end position="184"/>
    </location>
</feature>
<dbReference type="AlphaFoldDB" id="A0AAV0AI68"/>